<reference evidence="1" key="1">
    <citation type="submission" date="2023-10" db="EMBL/GenBank/DDBJ databases">
        <authorList>
            <person name="Domelevo Entfellner J.-B."/>
        </authorList>
    </citation>
    <scope>NUCLEOTIDE SEQUENCE</scope>
</reference>
<dbReference type="Proteomes" id="UP001189624">
    <property type="component" value="Chromosome 1"/>
</dbReference>
<dbReference type="EMBL" id="OY731398">
    <property type="protein sequence ID" value="CAJ1836523.1"/>
    <property type="molecule type" value="Genomic_DNA"/>
</dbReference>
<dbReference type="Gramene" id="rna-AYBTSS11_LOCUS1541">
    <property type="protein sequence ID" value="CAJ1836523.1"/>
    <property type="gene ID" value="gene-AYBTSS11_LOCUS1541"/>
</dbReference>
<organism evidence="1 2">
    <name type="scientific">Sphenostylis stenocarpa</name>
    <dbReference type="NCBI Taxonomy" id="92480"/>
    <lineage>
        <taxon>Eukaryota</taxon>
        <taxon>Viridiplantae</taxon>
        <taxon>Streptophyta</taxon>
        <taxon>Embryophyta</taxon>
        <taxon>Tracheophyta</taxon>
        <taxon>Spermatophyta</taxon>
        <taxon>Magnoliopsida</taxon>
        <taxon>eudicotyledons</taxon>
        <taxon>Gunneridae</taxon>
        <taxon>Pentapetalae</taxon>
        <taxon>rosids</taxon>
        <taxon>fabids</taxon>
        <taxon>Fabales</taxon>
        <taxon>Fabaceae</taxon>
        <taxon>Papilionoideae</taxon>
        <taxon>50 kb inversion clade</taxon>
        <taxon>NPAAA clade</taxon>
        <taxon>indigoferoid/millettioid clade</taxon>
        <taxon>Phaseoleae</taxon>
        <taxon>Sphenostylis</taxon>
    </lineage>
</organism>
<name>A0AA86RNH8_9FABA</name>
<gene>
    <name evidence="1" type="ORF">AYBTSS11_LOCUS1541</name>
</gene>
<evidence type="ECO:0000313" key="2">
    <source>
        <dbReference type="Proteomes" id="UP001189624"/>
    </source>
</evidence>
<sequence length="120" mass="12993">MKDSDGANIVRGRLIEGTTCPKSSSTRNRYMYGAFKLLSTSKEISKPLVSSDKAFDADRNQNDPRVSSSIVVSSGKFIASSSRMCLYIPSHPPQAGLHPPDLKGSSHGANICEAQYETLK</sequence>
<accession>A0AA86RNH8</accession>
<dbReference type="AlphaFoldDB" id="A0AA86RNH8"/>
<evidence type="ECO:0000313" key="1">
    <source>
        <dbReference type="EMBL" id="CAJ1836523.1"/>
    </source>
</evidence>
<proteinExistence type="predicted"/>
<keyword evidence="2" id="KW-1185">Reference proteome</keyword>
<protein>
    <submittedName>
        <fullName evidence="1">Uncharacterized protein</fullName>
    </submittedName>
</protein>